<name>A0ACD0NW63_9BASI</name>
<proteinExistence type="predicted"/>
<evidence type="ECO:0000313" key="2">
    <source>
        <dbReference type="Proteomes" id="UP000245626"/>
    </source>
</evidence>
<sequence>MVPLIPFPNSPASPLTLDPQTPRSLSPVSPRDRSVALVQVFVQYHRVPLFLPSLFHRCSPLISGIRIGEA</sequence>
<gene>
    <name evidence="1" type="ORF">IE53DRAFT_113472</name>
</gene>
<protein>
    <submittedName>
        <fullName evidence="1">Uncharacterized protein</fullName>
    </submittedName>
</protein>
<reference evidence="1 2" key="1">
    <citation type="journal article" date="2018" name="Mol. Biol. Evol.">
        <title>Broad Genomic Sampling Reveals a Smut Pathogenic Ancestry of the Fungal Clade Ustilaginomycotina.</title>
        <authorList>
            <person name="Kijpornyongpan T."/>
            <person name="Mondo S.J."/>
            <person name="Barry K."/>
            <person name="Sandor L."/>
            <person name="Lee J."/>
            <person name="Lipzen A."/>
            <person name="Pangilinan J."/>
            <person name="LaButti K."/>
            <person name="Hainaut M."/>
            <person name="Henrissat B."/>
            <person name="Grigoriev I.V."/>
            <person name="Spatafora J.W."/>
            <person name="Aime M.C."/>
        </authorList>
    </citation>
    <scope>NUCLEOTIDE SEQUENCE [LARGE SCALE GENOMIC DNA]</scope>
    <source>
        <strain evidence="1 2">SA 807</strain>
    </source>
</reference>
<organism evidence="1 2">
    <name type="scientific">Violaceomyces palustris</name>
    <dbReference type="NCBI Taxonomy" id="1673888"/>
    <lineage>
        <taxon>Eukaryota</taxon>
        <taxon>Fungi</taxon>
        <taxon>Dikarya</taxon>
        <taxon>Basidiomycota</taxon>
        <taxon>Ustilaginomycotina</taxon>
        <taxon>Ustilaginomycetes</taxon>
        <taxon>Violaceomycetales</taxon>
        <taxon>Violaceomycetaceae</taxon>
        <taxon>Violaceomyces</taxon>
    </lineage>
</organism>
<dbReference type="EMBL" id="KZ819973">
    <property type="protein sequence ID" value="PWN50069.1"/>
    <property type="molecule type" value="Genomic_DNA"/>
</dbReference>
<dbReference type="Proteomes" id="UP000245626">
    <property type="component" value="Unassembled WGS sequence"/>
</dbReference>
<evidence type="ECO:0000313" key="1">
    <source>
        <dbReference type="EMBL" id="PWN50069.1"/>
    </source>
</evidence>
<accession>A0ACD0NW63</accession>
<keyword evidence="2" id="KW-1185">Reference proteome</keyword>